<keyword evidence="6 11" id="KW-0472">Membrane</keyword>
<reference evidence="14" key="3">
    <citation type="submission" date="2025-09" db="UniProtKB">
        <authorList>
            <consortium name="Ensembl"/>
        </authorList>
    </citation>
    <scope>IDENTIFICATION</scope>
</reference>
<feature type="region of interest" description="Disordered" evidence="10">
    <location>
        <begin position="219"/>
        <end position="260"/>
    </location>
</feature>
<evidence type="ECO:0000256" key="10">
    <source>
        <dbReference type="SAM" id="MobiDB-lite"/>
    </source>
</evidence>
<dbReference type="PANTHER" id="PTHR46106:SF5">
    <property type="entry name" value="RECEPTOR-TYPE TYROSINE-PROTEIN PHOSPHATASE N2"/>
    <property type="match status" value="1"/>
</dbReference>
<dbReference type="GO" id="GO:0030659">
    <property type="term" value="C:cytoplasmic vesicle membrane"/>
    <property type="evidence" value="ECO:0007669"/>
    <property type="project" value="UniProtKB-SubCell"/>
</dbReference>
<evidence type="ECO:0000259" key="13">
    <source>
        <dbReference type="PROSITE" id="PS50056"/>
    </source>
</evidence>
<gene>
    <name evidence="14" type="primary">LOC100697792</name>
</gene>
<feature type="domain" description="Tyrosine specific protein phosphatases" evidence="13">
    <location>
        <begin position="664"/>
        <end position="736"/>
    </location>
</feature>
<dbReference type="Pfam" id="PF00102">
    <property type="entry name" value="Y_phosphatase"/>
    <property type="match status" value="1"/>
</dbReference>
<keyword evidence="8" id="KW-0968">Cytoplasmic vesicle</keyword>
<evidence type="ECO:0000256" key="2">
    <source>
        <dbReference type="ARBA" id="ARBA00004398"/>
    </source>
</evidence>
<keyword evidence="15" id="KW-1185">Reference proteome</keyword>
<dbReference type="FunFam" id="3.90.190.10:FF:000017">
    <property type="entry name" value="receptor-type tyrosine-protein phosphatase-like N isoform X2"/>
    <property type="match status" value="1"/>
</dbReference>
<dbReference type="SUPFAM" id="SSF52799">
    <property type="entry name" value="(Phosphotyrosine protein) phosphatases II"/>
    <property type="match status" value="1"/>
</dbReference>
<feature type="compositionally biased region" description="Low complexity" evidence="10">
    <location>
        <begin position="444"/>
        <end position="456"/>
    </location>
</feature>
<keyword evidence="3 11" id="KW-0812">Transmembrane</keyword>
<dbReference type="Pfam" id="PF14948">
    <property type="entry name" value="RESP18"/>
    <property type="match status" value="1"/>
</dbReference>
<dbReference type="GO" id="GO:0051046">
    <property type="term" value="P:regulation of secretion"/>
    <property type="evidence" value="ECO:0007669"/>
    <property type="project" value="TreeGrafter"/>
</dbReference>
<dbReference type="Proteomes" id="UP000005207">
    <property type="component" value="Linkage group LG18"/>
</dbReference>
<dbReference type="Ensembl" id="ENSONIT00000064487.1">
    <property type="protein sequence ID" value="ENSONIP00000050948.1"/>
    <property type="gene ID" value="ENSONIG00000014913.2"/>
</dbReference>
<feature type="region of interest" description="Disordered" evidence="10">
    <location>
        <begin position="416"/>
        <end position="460"/>
    </location>
</feature>
<evidence type="ECO:0000313" key="15">
    <source>
        <dbReference type="Proteomes" id="UP000005207"/>
    </source>
</evidence>
<dbReference type="InterPro" id="IPR033522">
    <property type="entry name" value="IA-2/IA-2_beta"/>
</dbReference>
<protein>
    <submittedName>
        <fullName evidence="14">Receptor-type tyrosine-protein phosphatase N2</fullName>
    </submittedName>
</protein>
<feature type="compositionally biased region" description="Polar residues" evidence="10">
    <location>
        <begin position="427"/>
        <end position="438"/>
    </location>
</feature>
<dbReference type="InterPro" id="IPR003595">
    <property type="entry name" value="Tyr_Pase_cat"/>
</dbReference>
<dbReference type="PROSITE" id="PS00383">
    <property type="entry name" value="TYR_PHOSPHATASE_1"/>
    <property type="match status" value="1"/>
</dbReference>
<evidence type="ECO:0000256" key="6">
    <source>
        <dbReference type="ARBA" id="ARBA00023136"/>
    </source>
</evidence>
<proteinExistence type="inferred from homology"/>
<dbReference type="AlphaFoldDB" id="A0A669CRJ1"/>
<dbReference type="GO" id="GO:0045202">
    <property type="term" value="C:synapse"/>
    <property type="evidence" value="ECO:0007669"/>
    <property type="project" value="TreeGrafter"/>
</dbReference>
<feature type="domain" description="Tyrosine-protein phosphatase" evidence="12">
    <location>
        <begin position="485"/>
        <end position="745"/>
    </location>
</feature>
<dbReference type="GeneTree" id="ENSGT00940000154095"/>
<evidence type="ECO:0000256" key="4">
    <source>
        <dbReference type="ARBA" id="ARBA00022729"/>
    </source>
</evidence>
<name>A0A669CRJ1_ORENI</name>
<evidence type="ECO:0000256" key="11">
    <source>
        <dbReference type="SAM" id="Phobius"/>
    </source>
</evidence>
<evidence type="ECO:0000256" key="1">
    <source>
        <dbReference type="ARBA" id="ARBA00004358"/>
    </source>
</evidence>
<accession>A0A669CRJ1</accession>
<feature type="compositionally biased region" description="Acidic residues" evidence="10">
    <location>
        <begin position="182"/>
        <end position="198"/>
    </location>
</feature>
<dbReference type="InterPro" id="IPR000242">
    <property type="entry name" value="PTP_cat"/>
</dbReference>
<dbReference type="PRINTS" id="PR00700">
    <property type="entry name" value="PRTYPHPHTASE"/>
</dbReference>
<dbReference type="Gene3D" id="3.90.190.10">
    <property type="entry name" value="Protein tyrosine phosphatase superfamily"/>
    <property type="match status" value="1"/>
</dbReference>
<dbReference type="PROSITE" id="PS50055">
    <property type="entry name" value="TYR_PHOSPHATASE_PTP"/>
    <property type="match status" value="1"/>
</dbReference>
<feature type="region of interest" description="Disordered" evidence="10">
    <location>
        <begin position="166"/>
        <end position="205"/>
    </location>
</feature>
<dbReference type="SMART" id="SM00194">
    <property type="entry name" value="PTPc"/>
    <property type="match status" value="1"/>
</dbReference>
<dbReference type="GO" id="GO:0030141">
    <property type="term" value="C:secretory granule"/>
    <property type="evidence" value="ECO:0007669"/>
    <property type="project" value="InterPro"/>
</dbReference>
<reference evidence="14" key="2">
    <citation type="submission" date="2025-08" db="UniProtKB">
        <authorList>
            <consortium name="Ensembl"/>
        </authorList>
    </citation>
    <scope>IDENTIFICATION</scope>
</reference>
<reference evidence="15" key="1">
    <citation type="submission" date="2012-01" db="EMBL/GenBank/DDBJ databases">
        <title>The Genome Sequence of Oreochromis niloticus (Nile Tilapia).</title>
        <authorList>
            <consortium name="Broad Institute Genome Assembly Team"/>
            <consortium name="Broad Institute Sequencing Platform"/>
            <person name="Di Palma F."/>
            <person name="Johnson J."/>
            <person name="Lander E.S."/>
            <person name="Lindblad-Toh K."/>
        </authorList>
    </citation>
    <scope>NUCLEOTIDE SEQUENCE [LARGE SCALE GENOMIC DNA]</scope>
</reference>
<dbReference type="GO" id="GO:0030133">
    <property type="term" value="C:transport vesicle"/>
    <property type="evidence" value="ECO:0007669"/>
    <property type="project" value="UniProtKB-SubCell"/>
</dbReference>
<evidence type="ECO:0000256" key="7">
    <source>
        <dbReference type="ARBA" id="ARBA00023180"/>
    </source>
</evidence>
<dbReference type="SMART" id="SM00404">
    <property type="entry name" value="PTPc_motif"/>
    <property type="match status" value="1"/>
</dbReference>
<dbReference type="PROSITE" id="PS50056">
    <property type="entry name" value="TYR_PHOSPHATASE_2"/>
    <property type="match status" value="1"/>
</dbReference>
<dbReference type="PANTHER" id="PTHR46106">
    <property type="entry name" value="IA-2 PROTEIN TYROSINE PHOSPHATASE, ISOFORM C"/>
    <property type="match status" value="1"/>
</dbReference>
<evidence type="ECO:0000313" key="14">
    <source>
        <dbReference type="Ensembl" id="ENSONIP00000050948.1"/>
    </source>
</evidence>
<feature type="transmembrane region" description="Helical" evidence="11">
    <location>
        <begin position="354"/>
        <end position="378"/>
    </location>
</feature>
<dbReference type="GO" id="GO:0035773">
    <property type="term" value="P:insulin secretion involved in cellular response to glucose stimulus"/>
    <property type="evidence" value="ECO:0007669"/>
    <property type="project" value="TreeGrafter"/>
</dbReference>
<dbReference type="InterPro" id="IPR000387">
    <property type="entry name" value="Tyr_Pase_dom"/>
</dbReference>
<comment type="similarity">
    <text evidence="9">Belongs to the protein-tyrosine phosphatase family. Receptor class 8 subfamily.</text>
</comment>
<evidence type="ECO:0000256" key="9">
    <source>
        <dbReference type="ARBA" id="ARBA00025723"/>
    </source>
</evidence>
<dbReference type="InterPro" id="IPR029403">
    <property type="entry name" value="RESP18_dom"/>
</dbReference>
<dbReference type="GO" id="GO:0004725">
    <property type="term" value="F:protein tyrosine phosphatase activity"/>
    <property type="evidence" value="ECO:0007669"/>
    <property type="project" value="InterPro"/>
</dbReference>
<keyword evidence="5 11" id="KW-1133">Transmembrane helix</keyword>
<dbReference type="SMART" id="SM01305">
    <property type="entry name" value="RESP18"/>
    <property type="match status" value="1"/>
</dbReference>
<keyword evidence="7" id="KW-0325">Glycoprotein</keyword>
<sequence length="755" mass="85460">MFGRCHSVPVKEIYTYDVSPSVVQRFRMLLEKLSNRGLTWEDDTTQQVLSKELSKLRRIPYRPQQTGPFYNTESRSDVYLAQIVFPRTQTWSVQLEYLVCFNDNNFCVFHIYFTSISPPERFIENVLKNVDRQHVDVDTLTPQDLDQLSSLIAEALQVVDQDKGLNRGLSRMRGPGPRDLEGELSDGEEEVEEEEEEGEVPRDDGSLFTKLLAYLDKSSFTGSPPAKNHYDDASETPRGQQVGLENVQSRTSEVGVAVQKKDTTQSVEELSEVEGWIKEVAPPPAALVYDEPHKKTMHVPELQLDVKASKKKKDDDVFGYMQFINPFHLFFCGPQGSQINQIPTKYSQTESTKFLILTVVSILCIVGVLLASTVVYCLRHRSHHKLKEKLTNLGTDTSSDATATYQELCRQRMAVKPPAERPEPISSRINSVSSQFSDGGQAVSPSARSSISSWSEEPAHSNMDISTGHMILSYMEDHLKNKDRLEKEWEALCAYQAEPNACTIGLKDGNAKKNRSTAVVAYDHSRITLKVENSQGNSDYINASPIMDHDPRNPAYIATQGPLPSTVADFWQMVWENGCVVIVMLTPLVESGVKQCYHYWPDEGSNLYHIYEVNLVSEHIWCDDFLVRSFYLKNMQTNETRTVTQFHFLTWLNQNVPETSRTLLDFRRKVNKCYRGRSCPIIVHCSDGAGRTGTYILIDMVLNKMAKGAKEIDIAATLEHLRDQRPGMVQTKDQFEFALTAVAEEVNAILKALPQ</sequence>
<organism evidence="14 15">
    <name type="scientific">Oreochromis niloticus</name>
    <name type="common">Nile tilapia</name>
    <name type="synonym">Tilapia nilotica</name>
    <dbReference type="NCBI Taxonomy" id="8128"/>
    <lineage>
        <taxon>Eukaryota</taxon>
        <taxon>Metazoa</taxon>
        <taxon>Chordata</taxon>
        <taxon>Craniata</taxon>
        <taxon>Vertebrata</taxon>
        <taxon>Euteleostomi</taxon>
        <taxon>Actinopterygii</taxon>
        <taxon>Neopterygii</taxon>
        <taxon>Teleostei</taxon>
        <taxon>Neoteleostei</taxon>
        <taxon>Acanthomorphata</taxon>
        <taxon>Ovalentaria</taxon>
        <taxon>Cichlomorphae</taxon>
        <taxon>Cichliformes</taxon>
        <taxon>Cichlidae</taxon>
        <taxon>African cichlids</taxon>
        <taxon>Pseudocrenilabrinae</taxon>
        <taxon>Oreochromini</taxon>
        <taxon>Oreochromis</taxon>
    </lineage>
</organism>
<dbReference type="InterPro" id="IPR016130">
    <property type="entry name" value="Tyr_Pase_AS"/>
</dbReference>
<evidence type="ECO:0000256" key="5">
    <source>
        <dbReference type="ARBA" id="ARBA00022989"/>
    </source>
</evidence>
<evidence type="ECO:0000259" key="12">
    <source>
        <dbReference type="PROSITE" id="PS50055"/>
    </source>
</evidence>
<evidence type="ECO:0000256" key="8">
    <source>
        <dbReference type="ARBA" id="ARBA00023329"/>
    </source>
</evidence>
<keyword evidence="4" id="KW-0732">Signal</keyword>
<comment type="subcellular location">
    <subcellularLocation>
        <location evidence="1">Cytoplasmic vesicle membrane</location>
        <topology evidence="1">Single-pass type I membrane protein</topology>
    </subcellularLocation>
    <subcellularLocation>
        <location evidence="2">Cytoplasmic vesicle</location>
        <location evidence="2">Secretory vesicle</location>
    </subcellularLocation>
</comment>
<evidence type="ECO:0000256" key="3">
    <source>
        <dbReference type="ARBA" id="ARBA00022692"/>
    </source>
</evidence>
<dbReference type="InterPro" id="IPR029021">
    <property type="entry name" value="Prot-tyrosine_phosphatase-like"/>
</dbReference>